<keyword evidence="2" id="KW-1185">Reference proteome</keyword>
<reference evidence="2" key="1">
    <citation type="journal article" date="2024" name="Front. Bioeng. Biotechnol.">
        <title>Genome-scale model development and genomic sequencing of the oleaginous clade Lipomyces.</title>
        <authorList>
            <person name="Czajka J.J."/>
            <person name="Han Y."/>
            <person name="Kim J."/>
            <person name="Mondo S.J."/>
            <person name="Hofstad B.A."/>
            <person name="Robles A."/>
            <person name="Haridas S."/>
            <person name="Riley R."/>
            <person name="LaButti K."/>
            <person name="Pangilinan J."/>
            <person name="Andreopoulos W."/>
            <person name="Lipzen A."/>
            <person name="Yan J."/>
            <person name="Wang M."/>
            <person name="Ng V."/>
            <person name="Grigoriev I.V."/>
            <person name="Spatafora J.W."/>
            <person name="Magnuson J.K."/>
            <person name="Baker S.E."/>
            <person name="Pomraning K.R."/>
        </authorList>
    </citation>
    <scope>NUCLEOTIDE SEQUENCE [LARGE SCALE GENOMIC DNA]</scope>
    <source>
        <strain evidence="2">CBS 10300</strain>
    </source>
</reference>
<dbReference type="Proteomes" id="UP001489719">
    <property type="component" value="Unassembled WGS sequence"/>
</dbReference>
<evidence type="ECO:0000313" key="1">
    <source>
        <dbReference type="EMBL" id="KAK9323312.1"/>
    </source>
</evidence>
<sequence>MVTRQPSAAGQKSDIFVYESANTSASSTVDDKSTQSPTGNTKRTARACVRCRKQKLKCDSYRPCALCVRANVVCVSRPDGPTEVKKTETTDNQASQVSQGLQASSKYTTSAPTTSTIGLPPLASLTESMSIGLPPPQNTIISQDPHDSRPVKLRRLLYPEPGDSTSYGSGSNDAPRSTPFRSPDDPSAISFNIPSSRSHVHLSDYPDKALPSTITQDVHYTHKSDSSFAYLSQMASTSGIDSLLNRRPISPTTDTAQSASVRSNSSTASDIERHSSLPWTHTRSTTASLLAHLPPRPVIDYAIAVYFNSVQWFLFVAHEGQFLEQYHTLLAAYEADPSRVPDTDEDFTFALLLVMVIALGGRYIVVHPGRRKRLAEIYGNYMQLRSPGSTEKTYDLEKAMAQLIALSRAHLLDTLSCCTLSTVQTCILLGSFCLYHGDPNLAWSIFGSGLKSAQALGLHREDLGLKEEERQLRRRVFWALYNYDRFAAMSYGRPLGIHDDDCDVELPTVTTSYPSHDKSSYLMVEDDVKDAAGQEPATLLTYQVCKLQFYIILGEIISKLYRQGSRGIAKHAKQFESSESETDRFRPLSVDYLVSTIQCLEAKLKQWYDQVPDVLKLRDDGSHTPSEATDSDDEDDIIIPDHDDANRNSVSVKARRARIRRDVFSMQAVLLQVQFDNAMIILHRPLLAFQHPPQSPLRNPSSPDPFSQSANACWQAALRTSRLASHSAFTKIQYSHGVAFVGIQLFTAGVLLSVFGSSEPLSQRALESKRGLSNIIQMQKALKVKIIVADQGFRILENLARVVVQKEMEKILSGGPYADQSQENADSPDGSGKDDDDRSAAVMLTRLSYHLNGHASNVKSPQALDAVENQTFNESLLNFERVMFSQTNGLSSDGLAIARGANGLHDPQQAWIWSYSYLT</sequence>
<gene>
    <name evidence="1" type="ORF">V1517DRAFT_345496</name>
</gene>
<proteinExistence type="predicted"/>
<organism evidence="1 2">
    <name type="scientific">Lipomyces orientalis</name>
    <dbReference type="NCBI Taxonomy" id="1233043"/>
    <lineage>
        <taxon>Eukaryota</taxon>
        <taxon>Fungi</taxon>
        <taxon>Dikarya</taxon>
        <taxon>Ascomycota</taxon>
        <taxon>Saccharomycotina</taxon>
        <taxon>Lipomycetes</taxon>
        <taxon>Lipomycetales</taxon>
        <taxon>Lipomycetaceae</taxon>
        <taxon>Lipomyces</taxon>
    </lineage>
</organism>
<evidence type="ECO:0000313" key="2">
    <source>
        <dbReference type="Proteomes" id="UP001489719"/>
    </source>
</evidence>
<accession>A0ACC3TQ71</accession>
<name>A0ACC3TQ71_9ASCO</name>
<dbReference type="EMBL" id="MU970063">
    <property type="protein sequence ID" value="KAK9323312.1"/>
    <property type="molecule type" value="Genomic_DNA"/>
</dbReference>
<comment type="caution">
    <text evidence="1">The sequence shown here is derived from an EMBL/GenBank/DDBJ whole genome shotgun (WGS) entry which is preliminary data.</text>
</comment>
<protein>
    <submittedName>
        <fullName evidence="1">Fungal-specific transcription factor domain-containing protein</fullName>
    </submittedName>
</protein>